<dbReference type="AlphaFoldDB" id="A0A9P0PW03"/>
<dbReference type="InterPro" id="IPR033375">
    <property type="entry name" value="Cggbp1"/>
</dbReference>
<accession>A0A9P0PW03</accession>
<dbReference type="Proteomes" id="UP001152888">
    <property type="component" value="Unassembled WGS sequence"/>
</dbReference>
<dbReference type="GO" id="GO:0005634">
    <property type="term" value="C:nucleus"/>
    <property type="evidence" value="ECO:0007669"/>
    <property type="project" value="InterPro"/>
</dbReference>
<keyword evidence="2" id="KW-1185">Reference proteome</keyword>
<protein>
    <submittedName>
        <fullName evidence="1">Uncharacterized protein</fullName>
    </submittedName>
</protein>
<proteinExistence type="predicted"/>
<organism evidence="1 2">
    <name type="scientific">Acanthoscelides obtectus</name>
    <name type="common">Bean weevil</name>
    <name type="synonym">Bruchus obtectus</name>
    <dbReference type="NCBI Taxonomy" id="200917"/>
    <lineage>
        <taxon>Eukaryota</taxon>
        <taxon>Metazoa</taxon>
        <taxon>Ecdysozoa</taxon>
        <taxon>Arthropoda</taxon>
        <taxon>Hexapoda</taxon>
        <taxon>Insecta</taxon>
        <taxon>Pterygota</taxon>
        <taxon>Neoptera</taxon>
        <taxon>Endopterygota</taxon>
        <taxon>Coleoptera</taxon>
        <taxon>Polyphaga</taxon>
        <taxon>Cucujiformia</taxon>
        <taxon>Chrysomeloidea</taxon>
        <taxon>Chrysomelidae</taxon>
        <taxon>Bruchinae</taxon>
        <taxon>Bruchini</taxon>
        <taxon>Acanthoscelides</taxon>
    </lineage>
</organism>
<dbReference type="PANTHER" id="PTHR32344:SF1">
    <property type="entry name" value="U1-TYPE DOMAIN-CONTAINING PROTEIN"/>
    <property type="match status" value="1"/>
</dbReference>
<sequence>MSRMSSQNRWVPGIISILKPEISDISTPCYSHSQGNGETIVQQAFVSTALCGSSQQKQDSKNVFYFDLCNSMAQSNIAWNKLEQPAFRKFFEKYCNRHIPNESTLRKNYLKKCYQNHRKGD</sequence>
<dbReference type="EMBL" id="CAKOFQ010007434">
    <property type="protein sequence ID" value="CAH2001029.1"/>
    <property type="molecule type" value="Genomic_DNA"/>
</dbReference>
<evidence type="ECO:0000313" key="1">
    <source>
        <dbReference type="EMBL" id="CAH2001029.1"/>
    </source>
</evidence>
<dbReference type="PANTHER" id="PTHR32344">
    <property type="entry name" value="U1-TYPE DOMAIN-CONTAINING PROTEIN"/>
    <property type="match status" value="1"/>
</dbReference>
<comment type="caution">
    <text evidence="1">The sequence shown here is derived from an EMBL/GenBank/DDBJ whole genome shotgun (WGS) entry which is preliminary data.</text>
</comment>
<dbReference type="GO" id="GO:0006357">
    <property type="term" value="P:regulation of transcription by RNA polymerase II"/>
    <property type="evidence" value="ECO:0007669"/>
    <property type="project" value="InterPro"/>
</dbReference>
<dbReference type="GO" id="GO:0003690">
    <property type="term" value="F:double-stranded DNA binding"/>
    <property type="evidence" value="ECO:0007669"/>
    <property type="project" value="InterPro"/>
</dbReference>
<evidence type="ECO:0000313" key="2">
    <source>
        <dbReference type="Proteomes" id="UP001152888"/>
    </source>
</evidence>
<name>A0A9P0PW03_ACAOB</name>
<dbReference type="OrthoDB" id="6768725at2759"/>
<gene>
    <name evidence="1" type="ORF">ACAOBT_LOCUS25950</name>
</gene>
<reference evidence="1" key="1">
    <citation type="submission" date="2022-03" db="EMBL/GenBank/DDBJ databases">
        <authorList>
            <person name="Sayadi A."/>
        </authorList>
    </citation>
    <scope>NUCLEOTIDE SEQUENCE</scope>
</reference>